<dbReference type="PANTHER" id="PTHR33356:SF16">
    <property type="entry name" value="G PATCH DOMAIN PROTEIN"/>
    <property type="match status" value="1"/>
</dbReference>
<comment type="caution">
    <text evidence="2">The sequence shown here is derived from an EMBL/GenBank/DDBJ whole genome shotgun (WGS) entry which is preliminary data.</text>
</comment>
<protein>
    <submittedName>
        <fullName evidence="2">Uncharacterized protein</fullName>
    </submittedName>
</protein>
<feature type="compositionally biased region" description="Gly residues" evidence="1">
    <location>
        <begin position="154"/>
        <end position="163"/>
    </location>
</feature>
<reference evidence="2 3" key="1">
    <citation type="submission" date="2019-01" db="EMBL/GenBank/DDBJ databases">
        <title>Sequencing of cultivated peanut Arachis hypogaea provides insights into genome evolution and oil improvement.</title>
        <authorList>
            <person name="Chen X."/>
        </authorList>
    </citation>
    <scope>NUCLEOTIDE SEQUENCE [LARGE SCALE GENOMIC DNA]</scope>
    <source>
        <strain evidence="3">cv. Fuhuasheng</strain>
        <tissue evidence="2">Leaves</tissue>
    </source>
</reference>
<organism evidence="2 3">
    <name type="scientific">Arachis hypogaea</name>
    <name type="common">Peanut</name>
    <dbReference type="NCBI Taxonomy" id="3818"/>
    <lineage>
        <taxon>Eukaryota</taxon>
        <taxon>Viridiplantae</taxon>
        <taxon>Streptophyta</taxon>
        <taxon>Embryophyta</taxon>
        <taxon>Tracheophyta</taxon>
        <taxon>Spermatophyta</taxon>
        <taxon>Magnoliopsida</taxon>
        <taxon>eudicotyledons</taxon>
        <taxon>Gunneridae</taxon>
        <taxon>Pentapetalae</taxon>
        <taxon>rosids</taxon>
        <taxon>fabids</taxon>
        <taxon>Fabales</taxon>
        <taxon>Fabaceae</taxon>
        <taxon>Papilionoideae</taxon>
        <taxon>50 kb inversion clade</taxon>
        <taxon>dalbergioids sensu lato</taxon>
        <taxon>Dalbergieae</taxon>
        <taxon>Pterocarpus clade</taxon>
        <taxon>Arachis</taxon>
    </lineage>
</organism>
<dbReference type="EMBL" id="SDMP01000018">
    <property type="protein sequence ID" value="RYQ98170.1"/>
    <property type="molecule type" value="Genomic_DNA"/>
</dbReference>
<feature type="compositionally biased region" description="Low complexity" evidence="1">
    <location>
        <begin position="7"/>
        <end position="23"/>
    </location>
</feature>
<dbReference type="Proteomes" id="UP000289738">
    <property type="component" value="Chromosome B08"/>
</dbReference>
<evidence type="ECO:0000313" key="3">
    <source>
        <dbReference type="Proteomes" id="UP000289738"/>
    </source>
</evidence>
<feature type="region of interest" description="Disordered" evidence="1">
    <location>
        <begin position="81"/>
        <end position="102"/>
    </location>
</feature>
<accession>A0A444Y895</accession>
<feature type="compositionally biased region" description="Low complexity" evidence="1">
    <location>
        <begin position="82"/>
        <end position="92"/>
    </location>
</feature>
<dbReference type="STRING" id="3818.A0A444Y895"/>
<proteinExistence type="predicted"/>
<dbReference type="Gramene" id="arahy.Tifrunner.gnm2.ann2.Ah18g039600.1">
    <property type="protein sequence ID" value="arahy.Tifrunner.gnm2.ann2.Ah18g039600.1-CDS"/>
    <property type="gene ID" value="arahy.Tifrunner.gnm2.ann2.Ah18g039600"/>
</dbReference>
<gene>
    <name evidence="2" type="ORF">Ahy_B08g094232</name>
</gene>
<sequence length="295" mass="32682">MAADDTSLPSQHHQQQQQHLLSPNLPPEEFHHKEDDLIAELTHHMDRFLLQDHHHDDHHDKYDFSSQLSWDLMASPQSTLWSPLPSEASSQEPSPPPTPKGLCSYQSLIHEQIRAIELSRLKQEQVLSLKQKLMSESEDREQNHDDSLCQQQKGKGGGGGGLGRRIRPPPRPAPLLLQQQCGGGMRALFLGSSASRGGTGVFLPRAATATTPPPHSTAKQGKGCSTVLIPARVVQALQQHFDQMAATAGPKAAAFPPLHDVLVNTNRDGMYSLEKRQSRKAPIQNDMILPQEWTY</sequence>
<dbReference type="AlphaFoldDB" id="A0A444Y895"/>
<feature type="region of interest" description="Disordered" evidence="1">
    <location>
        <begin position="1"/>
        <end position="32"/>
    </location>
</feature>
<keyword evidence="3" id="KW-1185">Reference proteome</keyword>
<evidence type="ECO:0000256" key="1">
    <source>
        <dbReference type="SAM" id="MobiDB-lite"/>
    </source>
</evidence>
<feature type="region of interest" description="Disordered" evidence="1">
    <location>
        <begin position="132"/>
        <end position="173"/>
    </location>
</feature>
<evidence type="ECO:0000313" key="2">
    <source>
        <dbReference type="EMBL" id="RYQ98170.1"/>
    </source>
</evidence>
<feature type="compositionally biased region" description="Basic and acidic residues" evidence="1">
    <location>
        <begin position="133"/>
        <end position="147"/>
    </location>
</feature>
<name>A0A444Y895_ARAHY</name>
<dbReference type="PANTHER" id="PTHR33356">
    <property type="entry name" value="TIP41-LIKE PROTEIN"/>
    <property type="match status" value="1"/>
</dbReference>